<dbReference type="InterPro" id="IPR045010">
    <property type="entry name" value="MDR_fam"/>
</dbReference>
<dbReference type="SMART" id="SM00829">
    <property type="entry name" value="PKS_ER"/>
    <property type="match status" value="1"/>
</dbReference>
<comment type="caution">
    <text evidence="3">The sequence shown here is derived from an EMBL/GenBank/DDBJ whole genome shotgun (WGS) entry which is preliminary data.</text>
</comment>
<feature type="domain" description="Enoyl reductase (ER)" evidence="2">
    <location>
        <begin position="18"/>
        <end position="332"/>
    </location>
</feature>
<proteinExistence type="predicted"/>
<keyword evidence="4" id="KW-1185">Reference proteome</keyword>
<dbReference type="InterPro" id="IPR036291">
    <property type="entry name" value="NAD(P)-bd_dom_sf"/>
</dbReference>
<evidence type="ECO:0000259" key="2">
    <source>
        <dbReference type="SMART" id="SM00829"/>
    </source>
</evidence>
<dbReference type="Gene3D" id="3.90.180.10">
    <property type="entry name" value="Medium-chain alcohol dehydrogenases, catalytic domain"/>
    <property type="match status" value="1"/>
</dbReference>
<dbReference type="FunFam" id="3.40.50.720:FF:000121">
    <property type="entry name" value="Prostaglandin reductase 2"/>
    <property type="match status" value="1"/>
</dbReference>
<dbReference type="PANTHER" id="PTHR43205:SF7">
    <property type="entry name" value="PROSTAGLANDIN REDUCTASE 1"/>
    <property type="match status" value="1"/>
</dbReference>
<protein>
    <submittedName>
        <fullName evidence="3">NADP-dependent oxidoreductase</fullName>
    </submittedName>
</protein>
<dbReference type="Proteomes" id="UP000229730">
    <property type="component" value="Unassembled WGS sequence"/>
</dbReference>
<dbReference type="InterPro" id="IPR041694">
    <property type="entry name" value="ADH_N_2"/>
</dbReference>
<organism evidence="3 4">
    <name type="scientific">Paremcibacter congregatus</name>
    <dbReference type="NCBI Taxonomy" id="2043170"/>
    <lineage>
        <taxon>Bacteria</taxon>
        <taxon>Pseudomonadati</taxon>
        <taxon>Pseudomonadota</taxon>
        <taxon>Alphaproteobacteria</taxon>
        <taxon>Emcibacterales</taxon>
        <taxon>Emcibacteraceae</taxon>
        <taxon>Paremcibacter</taxon>
    </lineage>
</organism>
<dbReference type="SUPFAM" id="SSF51735">
    <property type="entry name" value="NAD(P)-binding Rossmann-fold domains"/>
    <property type="match status" value="1"/>
</dbReference>
<evidence type="ECO:0000313" key="3">
    <source>
        <dbReference type="EMBL" id="PHZ85533.1"/>
    </source>
</evidence>
<keyword evidence="1" id="KW-0560">Oxidoreductase</keyword>
<dbReference type="RefSeq" id="WP_099471115.1">
    <property type="nucleotide sequence ID" value="NZ_CP041025.1"/>
</dbReference>
<dbReference type="Pfam" id="PF16884">
    <property type="entry name" value="ADH_N_2"/>
    <property type="match status" value="1"/>
</dbReference>
<evidence type="ECO:0000256" key="1">
    <source>
        <dbReference type="ARBA" id="ARBA00023002"/>
    </source>
</evidence>
<dbReference type="PANTHER" id="PTHR43205">
    <property type="entry name" value="PROSTAGLANDIN REDUCTASE"/>
    <property type="match status" value="1"/>
</dbReference>
<sequence>MTHINQQIVLKSRPEGWVTPDNFELVEGRIPEIGAGEFLVRNLYLSVDPYMRSRMNDAKSYVPPFQIGEVLEAGVVGEVVASQNDKFKEGDVVVGMFGWENYSKSTGQDVMVVERGAVPLSYYLGVLGMPGMTAYAGLVGVANLQPGETVFVSAASGAVGSVVGQLAKIMGCTVVGCAGSDDKVTYLVNELGFDRAFNYKTCGNIAKTIAEMCPKGIDVNFENVGGEIMEAALWNMRNYGRIALCGMIANYNDKEMSPGPRGLGIMIQRRLKMQGFIVFDNPALNMEFVGKAAQWLKEGKLKYRETVTEGLENAPAAFIGLLKGENFGKQIVKIVD</sequence>
<dbReference type="CDD" id="cd05288">
    <property type="entry name" value="PGDH"/>
    <property type="match status" value="1"/>
</dbReference>
<gene>
    <name evidence="3" type="ORF">CRD36_02220</name>
</gene>
<dbReference type="EMBL" id="PDEM01000009">
    <property type="protein sequence ID" value="PHZ85533.1"/>
    <property type="molecule type" value="Genomic_DNA"/>
</dbReference>
<dbReference type="InterPro" id="IPR020843">
    <property type="entry name" value="ER"/>
</dbReference>
<dbReference type="OrthoDB" id="9805663at2"/>
<dbReference type="FunCoup" id="A0A2G4YTA9">
    <property type="interactions" value="207"/>
</dbReference>
<dbReference type="Gene3D" id="3.40.50.720">
    <property type="entry name" value="NAD(P)-binding Rossmann-like Domain"/>
    <property type="match status" value="1"/>
</dbReference>
<name>A0A2G4YTA9_9PROT</name>
<dbReference type="SUPFAM" id="SSF50129">
    <property type="entry name" value="GroES-like"/>
    <property type="match status" value="2"/>
</dbReference>
<evidence type="ECO:0000313" key="4">
    <source>
        <dbReference type="Proteomes" id="UP000229730"/>
    </source>
</evidence>
<dbReference type="InParanoid" id="A0A2G4YTA9"/>
<dbReference type="InterPro" id="IPR011032">
    <property type="entry name" value="GroES-like_sf"/>
</dbReference>
<dbReference type="Pfam" id="PF00107">
    <property type="entry name" value="ADH_zinc_N"/>
    <property type="match status" value="1"/>
</dbReference>
<reference evidence="3 4" key="1">
    <citation type="submission" date="2017-10" db="EMBL/GenBank/DDBJ databases">
        <title>Frigbacter circumglobatus gen. nov. sp. nov., isolated from sediment cultured in situ.</title>
        <authorList>
            <person name="Zhao Z."/>
        </authorList>
    </citation>
    <scope>NUCLEOTIDE SEQUENCE [LARGE SCALE GENOMIC DNA]</scope>
    <source>
        <strain evidence="3 4">ZYL</strain>
    </source>
</reference>
<accession>A0A2G4YTA9</accession>
<dbReference type="GO" id="GO:0016628">
    <property type="term" value="F:oxidoreductase activity, acting on the CH-CH group of donors, NAD or NADP as acceptor"/>
    <property type="evidence" value="ECO:0007669"/>
    <property type="project" value="InterPro"/>
</dbReference>
<dbReference type="InterPro" id="IPR013149">
    <property type="entry name" value="ADH-like_C"/>
</dbReference>
<dbReference type="AlphaFoldDB" id="A0A2G4YTA9"/>